<dbReference type="RefSeq" id="WP_107846385.1">
    <property type="nucleotide sequence ID" value="NZ_QBKS01000002.1"/>
</dbReference>
<evidence type="ECO:0000256" key="2">
    <source>
        <dbReference type="ARBA" id="ARBA00022723"/>
    </source>
</evidence>
<comment type="caution">
    <text evidence="8">The sequence shown here is derived from an EMBL/GenBank/DDBJ whole genome shotgun (WGS) entry which is preliminary data.</text>
</comment>
<organism evidence="8 9">
    <name type="scientific">Litoreibacter ponti</name>
    <dbReference type="NCBI Taxonomy" id="1510457"/>
    <lineage>
        <taxon>Bacteria</taxon>
        <taxon>Pseudomonadati</taxon>
        <taxon>Pseudomonadota</taxon>
        <taxon>Alphaproteobacteria</taxon>
        <taxon>Rhodobacterales</taxon>
        <taxon>Roseobacteraceae</taxon>
        <taxon>Litoreibacter</taxon>
    </lineage>
</organism>
<evidence type="ECO:0000256" key="3">
    <source>
        <dbReference type="ARBA" id="ARBA00022896"/>
    </source>
</evidence>
<dbReference type="Pfam" id="PF13640">
    <property type="entry name" value="2OG-FeII_Oxy_3"/>
    <property type="match status" value="1"/>
</dbReference>
<dbReference type="SUPFAM" id="SSF51197">
    <property type="entry name" value="Clavaminate synthase-like"/>
    <property type="match status" value="1"/>
</dbReference>
<keyword evidence="4" id="KW-0223">Dioxygenase</keyword>
<dbReference type="EMBL" id="QBKS01000002">
    <property type="protein sequence ID" value="PTX54014.1"/>
    <property type="molecule type" value="Genomic_DNA"/>
</dbReference>
<reference evidence="8 9" key="1">
    <citation type="submission" date="2018-04" db="EMBL/GenBank/DDBJ databases">
        <title>Genomic Encyclopedia of Archaeal and Bacterial Type Strains, Phase II (KMG-II): from individual species to whole genera.</title>
        <authorList>
            <person name="Goeker M."/>
        </authorList>
    </citation>
    <scope>NUCLEOTIDE SEQUENCE [LARGE SCALE GENOMIC DNA]</scope>
    <source>
        <strain evidence="8 9">DSM 100977</strain>
    </source>
</reference>
<evidence type="ECO:0000256" key="4">
    <source>
        <dbReference type="ARBA" id="ARBA00022964"/>
    </source>
</evidence>
<dbReference type="SMART" id="SM00702">
    <property type="entry name" value="P4Hc"/>
    <property type="match status" value="1"/>
</dbReference>
<dbReference type="PROSITE" id="PS51471">
    <property type="entry name" value="FE2OG_OXY"/>
    <property type="match status" value="1"/>
</dbReference>
<name>A0A2T6BD94_9RHOB</name>
<dbReference type="InterPro" id="IPR045054">
    <property type="entry name" value="P4HA-like"/>
</dbReference>
<dbReference type="InterPro" id="IPR006620">
    <property type="entry name" value="Pro_4_hyd_alph"/>
</dbReference>
<evidence type="ECO:0000313" key="9">
    <source>
        <dbReference type="Proteomes" id="UP000243978"/>
    </source>
</evidence>
<dbReference type="InterPro" id="IPR044862">
    <property type="entry name" value="Pro_4_hyd_alph_FE2OG_OXY"/>
</dbReference>
<evidence type="ECO:0000256" key="6">
    <source>
        <dbReference type="ARBA" id="ARBA00023004"/>
    </source>
</evidence>
<keyword evidence="5" id="KW-0560">Oxidoreductase</keyword>
<keyword evidence="3" id="KW-0847">Vitamin C</keyword>
<keyword evidence="9" id="KW-1185">Reference proteome</keyword>
<dbReference type="PANTHER" id="PTHR10869">
    <property type="entry name" value="PROLYL 4-HYDROXYLASE ALPHA SUBUNIT"/>
    <property type="match status" value="1"/>
</dbReference>
<dbReference type="OrthoDB" id="269774at2"/>
<keyword evidence="6" id="KW-0408">Iron</keyword>
<feature type="domain" description="Fe2OG dioxygenase" evidence="7">
    <location>
        <begin position="88"/>
        <end position="188"/>
    </location>
</feature>
<evidence type="ECO:0000313" key="8">
    <source>
        <dbReference type="EMBL" id="PTX54014.1"/>
    </source>
</evidence>
<comment type="cofactor">
    <cofactor evidence="1">
        <name>L-ascorbate</name>
        <dbReference type="ChEBI" id="CHEBI:38290"/>
    </cofactor>
</comment>
<evidence type="ECO:0000256" key="1">
    <source>
        <dbReference type="ARBA" id="ARBA00001961"/>
    </source>
</evidence>
<gene>
    <name evidence="8" type="ORF">C8N43_2819</name>
</gene>
<evidence type="ECO:0000256" key="5">
    <source>
        <dbReference type="ARBA" id="ARBA00023002"/>
    </source>
</evidence>
<dbReference type="Gene3D" id="2.60.120.620">
    <property type="entry name" value="q2cbj1_9rhob like domain"/>
    <property type="match status" value="1"/>
</dbReference>
<protein>
    <submittedName>
        <fullName evidence="8">2-oxoglutarate-Fe(II)-dependent oxygenase superfamily protein</fullName>
    </submittedName>
</protein>
<evidence type="ECO:0000259" key="7">
    <source>
        <dbReference type="PROSITE" id="PS51471"/>
    </source>
</evidence>
<dbReference type="GO" id="GO:0004656">
    <property type="term" value="F:procollagen-proline 4-dioxygenase activity"/>
    <property type="evidence" value="ECO:0007669"/>
    <property type="project" value="TreeGrafter"/>
</dbReference>
<accession>A0A2T6BD94</accession>
<keyword evidence="2" id="KW-0479">Metal-binding</keyword>
<dbReference type="GO" id="GO:0031418">
    <property type="term" value="F:L-ascorbic acid binding"/>
    <property type="evidence" value="ECO:0007669"/>
    <property type="project" value="UniProtKB-KW"/>
</dbReference>
<dbReference type="InterPro" id="IPR005123">
    <property type="entry name" value="Oxoglu/Fe-dep_dioxygenase_dom"/>
</dbReference>
<dbReference type="GO" id="GO:0005506">
    <property type="term" value="F:iron ion binding"/>
    <property type="evidence" value="ECO:0007669"/>
    <property type="project" value="InterPro"/>
</dbReference>
<dbReference type="PANTHER" id="PTHR10869:SF236">
    <property type="entry name" value="PROLYL 4-HYDROXYLASE ALPHA SUBUNIT DOMAIN-CONTAINING PROTEIN"/>
    <property type="match status" value="1"/>
</dbReference>
<dbReference type="AlphaFoldDB" id="A0A2T6BD94"/>
<proteinExistence type="predicted"/>
<sequence length="193" mass="21818">MSIPADIAHLVIEAPDFVAPGFCDRIIARATAIGFEPATITSEHGTGIAPEIRNNERVIFDDPDLARTLWLRAASHFAQPFKGQRAVRLNERFRVYRYGPGQFFDWHQDGVFEDSAVRRSQFTMMIYLNDACEGGGTRFADIFSPHIFKDFTIVPGVGKALFFHHPLSHRGEEIVSGEKYVLRTDVMFEGLRT</sequence>
<dbReference type="Proteomes" id="UP000243978">
    <property type="component" value="Unassembled WGS sequence"/>
</dbReference>